<feature type="compositionally biased region" description="Polar residues" evidence="1">
    <location>
        <begin position="44"/>
        <end position="117"/>
    </location>
</feature>
<dbReference type="EMBL" id="JAUCMV010000001">
    <property type="protein sequence ID" value="KAK0422245.1"/>
    <property type="molecule type" value="Genomic_DNA"/>
</dbReference>
<keyword evidence="4" id="KW-1185">Reference proteome</keyword>
<organism evidence="3 4">
    <name type="scientific">Steinernema hermaphroditum</name>
    <dbReference type="NCBI Taxonomy" id="289476"/>
    <lineage>
        <taxon>Eukaryota</taxon>
        <taxon>Metazoa</taxon>
        <taxon>Ecdysozoa</taxon>
        <taxon>Nematoda</taxon>
        <taxon>Chromadorea</taxon>
        <taxon>Rhabditida</taxon>
        <taxon>Tylenchina</taxon>
        <taxon>Panagrolaimomorpha</taxon>
        <taxon>Strongyloidoidea</taxon>
        <taxon>Steinernematidae</taxon>
        <taxon>Steinernema</taxon>
    </lineage>
</organism>
<evidence type="ECO:0000313" key="3">
    <source>
        <dbReference type="EMBL" id="KAK0422245.1"/>
    </source>
</evidence>
<evidence type="ECO:0000313" key="4">
    <source>
        <dbReference type="Proteomes" id="UP001175271"/>
    </source>
</evidence>
<feature type="region of interest" description="Disordered" evidence="1">
    <location>
        <begin position="289"/>
        <end position="332"/>
    </location>
</feature>
<feature type="chain" id="PRO_5041454148" evidence="2">
    <location>
        <begin position="27"/>
        <end position="332"/>
    </location>
</feature>
<gene>
    <name evidence="3" type="ORF">QR680_007459</name>
</gene>
<feature type="region of interest" description="Disordered" evidence="1">
    <location>
        <begin position="26"/>
        <end position="178"/>
    </location>
</feature>
<reference evidence="3" key="1">
    <citation type="submission" date="2023-06" db="EMBL/GenBank/DDBJ databases">
        <title>Genomic analysis of the entomopathogenic nematode Steinernema hermaphroditum.</title>
        <authorList>
            <person name="Schwarz E.M."/>
            <person name="Heppert J.K."/>
            <person name="Baniya A."/>
            <person name="Schwartz H.T."/>
            <person name="Tan C.-H."/>
            <person name="Antoshechkin I."/>
            <person name="Sternberg P.W."/>
            <person name="Goodrich-Blair H."/>
            <person name="Dillman A.R."/>
        </authorList>
    </citation>
    <scope>NUCLEOTIDE SEQUENCE</scope>
    <source>
        <strain evidence="3">PS9179</strain>
        <tissue evidence="3">Whole animal</tissue>
    </source>
</reference>
<feature type="compositionally biased region" description="Basic and acidic residues" evidence="1">
    <location>
        <begin position="142"/>
        <end position="152"/>
    </location>
</feature>
<proteinExistence type="predicted"/>
<keyword evidence="2" id="KW-0732">Signal</keyword>
<accession>A0AA39ID82</accession>
<feature type="compositionally biased region" description="Low complexity" evidence="1">
    <location>
        <begin position="118"/>
        <end position="133"/>
    </location>
</feature>
<evidence type="ECO:0000256" key="2">
    <source>
        <dbReference type="SAM" id="SignalP"/>
    </source>
</evidence>
<protein>
    <submittedName>
        <fullName evidence="3">Uncharacterized protein</fullName>
    </submittedName>
</protein>
<evidence type="ECO:0000256" key="1">
    <source>
        <dbReference type="SAM" id="MobiDB-lite"/>
    </source>
</evidence>
<comment type="caution">
    <text evidence="3">The sequence shown here is derived from an EMBL/GenBank/DDBJ whole genome shotgun (WGS) entry which is preliminary data.</text>
</comment>
<dbReference type="AlphaFoldDB" id="A0AA39ID82"/>
<sequence length="332" mass="36657">MVLQQMLSWLLSWFWSALQPIEYGQATSDTNDQTPKKPDALPVKNSSDTPGFAQKNSPVTFSSADTNSPFTSGSAQKNSPNNPGSSQKNSPVTTGSAPQNSPVTSGSTQKNSSNTLGPSQKSSSDSSGSSEESPPLEENEFSLDKDIIESPVKELTSPKTSPIPPIKKKAVSDGNNKEATDDMIREAWNAVKEKSVVFRINVAGESGNCYRSLKFHRWKFVHVLPKGFRHKQHQRAPRVRHDAWRRYSALATIHELGGWLMLHSPISVSNPDGRSYIYVKPKTALKIPPPELPPLMTEEDLQKRPMTVLEQVPPKKKKGKKSADKTRRSNKS</sequence>
<name>A0AA39ID82_9BILA</name>
<feature type="compositionally biased region" description="Basic and acidic residues" evidence="1">
    <location>
        <begin position="321"/>
        <end position="332"/>
    </location>
</feature>
<feature type="signal peptide" evidence="2">
    <location>
        <begin position="1"/>
        <end position="26"/>
    </location>
</feature>
<dbReference type="Proteomes" id="UP001175271">
    <property type="component" value="Unassembled WGS sequence"/>
</dbReference>